<dbReference type="PROSITE" id="PS51471">
    <property type="entry name" value="FE2OG_OXY"/>
    <property type="match status" value="1"/>
</dbReference>
<reference evidence="7 8" key="1">
    <citation type="journal article" date="2023" name="Plants (Basel)">
        <title>Bridging the Gap: Combining Genomics and Transcriptomics Approaches to Understand Stylosanthes scabra, an Orphan Legume from the Brazilian Caatinga.</title>
        <authorList>
            <person name="Ferreira-Neto J.R.C."/>
            <person name="da Silva M.D."/>
            <person name="Binneck E."/>
            <person name="de Melo N.F."/>
            <person name="da Silva R.H."/>
            <person name="de Melo A.L.T.M."/>
            <person name="Pandolfi V."/>
            <person name="Bustamante F.O."/>
            <person name="Brasileiro-Vidal A.C."/>
            <person name="Benko-Iseppon A.M."/>
        </authorList>
    </citation>
    <scope>NUCLEOTIDE SEQUENCE [LARGE SCALE GENOMIC DNA]</scope>
    <source>
        <tissue evidence="7">Leaves</tissue>
    </source>
</reference>
<keyword evidence="3" id="KW-0847">Vitamin C</keyword>
<dbReference type="PANTHER" id="PTHR47991">
    <property type="entry name" value="OXOGLUTARATE/IRON-DEPENDENT DIOXYGENASE"/>
    <property type="match status" value="1"/>
</dbReference>
<organism evidence="7 8">
    <name type="scientific">Stylosanthes scabra</name>
    <dbReference type="NCBI Taxonomy" id="79078"/>
    <lineage>
        <taxon>Eukaryota</taxon>
        <taxon>Viridiplantae</taxon>
        <taxon>Streptophyta</taxon>
        <taxon>Embryophyta</taxon>
        <taxon>Tracheophyta</taxon>
        <taxon>Spermatophyta</taxon>
        <taxon>Magnoliopsida</taxon>
        <taxon>eudicotyledons</taxon>
        <taxon>Gunneridae</taxon>
        <taxon>Pentapetalae</taxon>
        <taxon>rosids</taxon>
        <taxon>fabids</taxon>
        <taxon>Fabales</taxon>
        <taxon>Fabaceae</taxon>
        <taxon>Papilionoideae</taxon>
        <taxon>50 kb inversion clade</taxon>
        <taxon>dalbergioids sensu lato</taxon>
        <taxon>Dalbergieae</taxon>
        <taxon>Pterocarpus clade</taxon>
        <taxon>Stylosanthes</taxon>
    </lineage>
</organism>
<keyword evidence="8" id="KW-1185">Reference proteome</keyword>
<evidence type="ECO:0000313" key="8">
    <source>
        <dbReference type="Proteomes" id="UP001341840"/>
    </source>
</evidence>
<sequence>MPSPSQSQPRYVLGVMNKVAEKPDMPIPEMFIPPELELATIQSHHETAPIPIFDLKTLLSAPNTQLHHLYDACKEWGIFQVGNHGVRGEVLENLKVEMEKFFNLPKEEKSKYQVQAGDFQGYGNVIRCKEDEKVDWGERFFMVINPRERRKADLFEKLPESLRDTLEAYFKELRKIGMGLLRILGEGVGMEIEEVDEIFENGMHTTRMTYYPPCPNPEVVLGLTPHSDSTGITILHQVNGIEGLQIKKQGLWLPVSFHPNAFLVLLGDIFEIVSNGVYNSMEHRVVVNKEEGRLSIAMFMNPKYEAEVGPSKSLISAENPPLFRRMIMEDFVKDYFSRNLNGKSHLENMRIKTTSHDDEDE</sequence>
<evidence type="ECO:0000256" key="1">
    <source>
        <dbReference type="ARBA" id="ARBA00008056"/>
    </source>
</evidence>
<keyword evidence="2 5" id="KW-0479">Metal-binding</keyword>
<dbReference type="Pfam" id="PF14226">
    <property type="entry name" value="DIOX_N"/>
    <property type="match status" value="1"/>
</dbReference>
<protein>
    <recommendedName>
        <fullName evidence="6">Fe2OG dioxygenase domain-containing protein</fullName>
    </recommendedName>
</protein>
<dbReference type="Gene3D" id="2.60.120.330">
    <property type="entry name" value="B-lactam Antibiotic, Isopenicillin N Synthase, Chain"/>
    <property type="match status" value="1"/>
</dbReference>
<dbReference type="InterPro" id="IPR050295">
    <property type="entry name" value="Plant_2OG-oxidoreductases"/>
</dbReference>
<evidence type="ECO:0000256" key="5">
    <source>
        <dbReference type="RuleBase" id="RU003682"/>
    </source>
</evidence>
<dbReference type="InterPro" id="IPR005123">
    <property type="entry name" value="Oxoglu/Fe-dep_dioxygenase_dom"/>
</dbReference>
<feature type="domain" description="Fe2OG dioxygenase" evidence="6">
    <location>
        <begin position="202"/>
        <end position="302"/>
    </location>
</feature>
<comment type="caution">
    <text evidence="7">The sequence shown here is derived from an EMBL/GenBank/DDBJ whole genome shotgun (WGS) entry which is preliminary data.</text>
</comment>
<evidence type="ECO:0000256" key="2">
    <source>
        <dbReference type="ARBA" id="ARBA00022723"/>
    </source>
</evidence>
<evidence type="ECO:0000313" key="7">
    <source>
        <dbReference type="EMBL" id="MED6188360.1"/>
    </source>
</evidence>
<keyword evidence="5" id="KW-0560">Oxidoreductase</keyword>
<dbReference type="InterPro" id="IPR044861">
    <property type="entry name" value="IPNS-like_FE2OG_OXY"/>
</dbReference>
<keyword evidence="4 5" id="KW-0408">Iron</keyword>
<accession>A0ABU6WVK2</accession>
<dbReference type="InterPro" id="IPR026992">
    <property type="entry name" value="DIOX_N"/>
</dbReference>
<dbReference type="Pfam" id="PF03171">
    <property type="entry name" value="2OG-FeII_Oxy"/>
    <property type="match status" value="1"/>
</dbReference>
<evidence type="ECO:0000256" key="4">
    <source>
        <dbReference type="ARBA" id="ARBA00023004"/>
    </source>
</evidence>
<evidence type="ECO:0000256" key="3">
    <source>
        <dbReference type="ARBA" id="ARBA00022896"/>
    </source>
</evidence>
<dbReference type="SUPFAM" id="SSF51197">
    <property type="entry name" value="Clavaminate synthase-like"/>
    <property type="match status" value="1"/>
</dbReference>
<evidence type="ECO:0000259" key="6">
    <source>
        <dbReference type="PROSITE" id="PS51471"/>
    </source>
</evidence>
<gene>
    <name evidence="7" type="ORF">PIB30_085237</name>
</gene>
<dbReference type="Proteomes" id="UP001341840">
    <property type="component" value="Unassembled WGS sequence"/>
</dbReference>
<comment type="similarity">
    <text evidence="1 5">Belongs to the iron/ascorbate-dependent oxidoreductase family.</text>
</comment>
<dbReference type="InterPro" id="IPR027443">
    <property type="entry name" value="IPNS-like_sf"/>
</dbReference>
<proteinExistence type="inferred from homology"/>
<name>A0ABU6WVK2_9FABA</name>
<dbReference type="EMBL" id="JASCZI010182656">
    <property type="protein sequence ID" value="MED6188360.1"/>
    <property type="molecule type" value="Genomic_DNA"/>
</dbReference>